<dbReference type="PANTHER" id="PTHR24365:SF541">
    <property type="entry name" value="PROTEIN TOLL-RELATED"/>
    <property type="match status" value="1"/>
</dbReference>
<dbReference type="PROSITE" id="PS50104">
    <property type="entry name" value="TIR"/>
    <property type="match status" value="1"/>
</dbReference>
<evidence type="ECO:0000313" key="14">
    <source>
        <dbReference type="Proteomes" id="UP000821837"/>
    </source>
</evidence>
<evidence type="ECO:0000259" key="12">
    <source>
        <dbReference type="PROSITE" id="PS50104"/>
    </source>
</evidence>
<gene>
    <name evidence="13" type="ORF">HPB52_002529</name>
</gene>
<evidence type="ECO:0000256" key="1">
    <source>
        <dbReference type="ARBA" id="ARBA00004167"/>
    </source>
</evidence>
<proteinExistence type="inferred from homology"/>
<evidence type="ECO:0000313" key="13">
    <source>
        <dbReference type="EMBL" id="KAH7971760.1"/>
    </source>
</evidence>
<dbReference type="InterPro" id="IPR032675">
    <property type="entry name" value="LRR_dom_sf"/>
</dbReference>
<comment type="subcellular location">
    <subcellularLocation>
        <location evidence="1">Membrane</location>
        <topology evidence="1">Single-pass membrane protein</topology>
    </subcellularLocation>
</comment>
<keyword evidence="14" id="KW-1185">Reference proteome</keyword>
<dbReference type="PROSITE" id="PS51450">
    <property type="entry name" value="LRR"/>
    <property type="match status" value="2"/>
</dbReference>
<comment type="similarity">
    <text evidence="2">Belongs to the Toll-like receptor family.</text>
</comment>
<keyword evidence="9" id="KW-0675">Receptor</keyword>
<evidence type="ECO:0000256" key="3">
    <source>
        <dbReference type="ARBA" id="ARBA00022614"/>
    </source>
</evidence>
<evidence type="ECO:0000256" key="5">
    <source>
        <dbReference type="ARBA" id="ARBA00022729"/>
    </source>
</evidence>
<dbReference type="InterPro" id="IPR000157">
    <property type="entry name" value="TIR_dom"/>
</dbReference>
<dbReference type="Pfam" id="PF13855">
    <property type="entry name" value="LRR_8"/>
    <property type="match status" value="3"/>
</dbReference>
<dbReference type="Pfam" id="PF13676">
    <property type="entry name" value="TIR_2"/>
    <property type="match status" value="1"/>
</dbReference>
<evidence type="ECO:0000256" key="6">
    <source>
        <dbReference type="ARBA" id="ARBA00022737"/>
    </source>
</evidence>
<dbReference type="SMART" id="SM00365">
    <property type="entry name" value="LRR_SD22"/>
    <property type="match status" value="4"/>
</dbReference>
<dbReference type="GO" id="GO:0005886">
    <property type="term" value="C:plasma membrane"/>
    <property type="evidence" value="ECO:0007669"/>
    <property type="project" value="TreeGrafter"/>
</dbReference>
<evidence type="ECO:0000256" key="7">
    <source>
        <dbReference type="ARBA" id="ARBA00022989"/>
    </source>
</evidence>
<organism evidence="13 14">
    <name type="scientific">Rhipicephalus sanguineus</name>
    <name type="common">Brown dog tick</name>
    <name type="synonym">Ixodes sanguineus</name>
    <dbReference type="NCBI Taxonomy" id="34632"/>
    <lineage>
        <taxon>Eukaryota</taxon>
        <taxon>Metazoa</taxon>
        <taxon>Ecdysozoa</taxon>
        <taxon>Arthropoda</taxon>
        <taxon>Chelicerata</taxon>
        <taxon>Arachnida</taxon>
        <taxon>Acari</taxon>
        <taxon>Parasitiformes</taxon>
        <taxon>Ixodida</taxon>
        <taxon>Ixodoidea</taxon>
        <taxon>Ixodidae</taxon>
        <taxon>Rhipicephalinae</taxon>
        <taxon>Rhipicephalus</taxon>
        <taxon>Rhipicephalus</taxon>
    </lineage>
</organism>
<dbReference type="VEuPathDB" id="VectorBase:RSAN_045933"/>
<keyword evidence="7 11" id="KW-1133">Transmembrane helix</keyword>
<evidence type="ECO:0000256" key="4">
    <source>
        <dbReference type="ARBA" id="ARBA00022692"/>
    </source>
</evidence>
<evidence type="ECO:0000256" key="2">
    <source>
        <dbReference type="ARBA" id="ARBA00009634"/>
    </source>
</evidence>
<dbReference type="Gene3D" id="3.80.10.10">
    <property type="entry name" value="Ribonuclease Inhibitor"/>
    <property type="match status" value="4"/>
</dbReference>
<evidence type="ECO:0000256" key="8">
    <source>
        <dbReference type="ARBA" id="ARBA00023136"/>
    </source>
</evidence>
<keyword evidence="5" id="KW-0732">Signal</keyword>
<dbReference type="SUPFAM" id="SSF52200">
    <property type="entry name" value="Toll/Interleukin receptor TIR domain"/>
    <property type="match status" value="1"/>
</dbReference>
<comment type="caution">
    <text evidence="13">The sequence shown here is derived from an EMBL/GenBank/DDBJ whole genome shotgun (WGS) entry which is preliminary data.</text>
</comment>
<dbReference type="SUPFAM" id="SSF52058">
    <property type="entry name" value="L domain-like"/>
    <property type="match status" value="2"/>
</dbReference>
<dbReference type="Gene3D" id="3.40.50.10140">
    <property type="entry name" value="Toll/interleukin-1 receptor homology (TIR) domain"/>
    <property type="match status" value="1"/>
</dbReference>
<evidence type="ECO:0000256" key="10">
    <source>
        <dbReference type="ARBA" id="ARBA00023180"/>
    </source>
</evidence>
<feature type="domain" description="TIR" evidence="12">
    <location>
        <begin position="540"/>
        <end position="673"/>
    </location>
</feature>
<keyword evidence="8 11" id="KW-0472">Membrane</keyword>
<keyword evidence="3" id="KW-0433">Leucine-rich repeat</keyword>
<name>A0A9D4T532_RHISA</name>
<reference evidence="13" key="1">
    <citation type="journal article" date="2020" name="Cell">
        <title>Large-Scale Comparative Analyses of Tick Genomes Elucidate Their Genetic Diversity and Vector Capacities.</title>
        <authorList>
            <consortium name="Tick Genome and Microbiome Consortium (TIGMIC)"/>
            <person name="Jia N."/>
            <person name="Wang J."/>
            <person name="Shi W."/>
            <person name="Du L."/>
            <person name="Sun Y."/>
            <person name="Zhan W."/>
            <person name="Jiang J.F."/>
            <person name="Wang Q."/>
            <person name="Zhang B."/>
            <person name="Ji P."/>
            <person name="Bell-Sakyi L."/>
            <person name="Cui X.M."/>
            <person name="Yuan T.T."/>
            <person name="Jiang B.G."/>
            <person name="Yang W.F."/>
            <person name="Lam T.T."/>
            <person name="Chang Q.C."/>
            <person name="Ding S.J."/>
            <person name="Wang X.J."/>
            <person name="Zhu J.G."/>
            <person name="Ruan X.D."/>
            <person name="Zhao L."/>
            <person name="Wei J.T."/>
            <person name="Ye R.Z."/>
            <person name="Que T.C."/>
            <person name="Du C.H."/>
            <person name="Zhou Y.H."/>
            <person name="Cheng J.X."/>
            <person name="Dai P.F."/>
            <person name="Guo W.B."/>
            <person name="Han X.H."/>
            <person name="Huang E.J."/>
            <person name="Li L.F."/>
            <person name="Wei W."/>
            <person name="Gao Y.C."/>
            <person name="Liu J.Z."/>
            <person name="Shao H.Z."/>
            <person name="Wang X."/>
            <person name="Wang C.C."/>
            <person name="Yang T.C."/>
            <person name="Huo Q.B."/>
            <person name="Li W."/>
            <person name="Chen H.Y."/>
            <person name="Chen S.E."/>
            <person name="Zhou L.G."/>
            <person name="Ni X.B."/>
            <person name="Tian J.H."/>
            <person name="Sheng Y."/>
            <person name="Liu T."/>
            <person name="Pan Y.S."/>
            <person name="Xia L.Y."/>
            <person name="Li J."/>
            <person name="Zhao F."/>
            <person name="Cao W.C."/>
        </authorList>
    </citation>
    <scope>NUCLEOTIDE SEQUENCE</scope>
    <source>
        <strain evidence="13">Rsan-2018</strain>
    </source>
</reference>
<dbReference type="InterPro" id="IPR035897">
    <property type="entry name" value="Toll_tir_struct_dom_sf"/>
</dbReference>
<dbReference type="GO" id="GO:0007165">
    <property type="term" value="P:signal transduction"/>
    <property type="evidence" value="ECO:0007669"/>
    <property type="project" value="InterPro"/>
</dbReference>
<dbReference type="SMART" id="SM00255">
    <property type="entry name" value="TIR"/>
    <property type="match status" value="1"/>
</dbReference>
<dbReference type="Proteomes" id="UP000821837">
    <property type="component" value="Chromosome 11"/>
</dbReference>
<dbReference type="InterPro" id="IPR003591">
    <property type="entry name" value="Leu-rich_rpt_typical-subtyp"/>
</dbReference>
<keyword evidence="6" id="KW-0677">Repeat</keyword>
<feature type="transmembrane region" description="Helical" evidence="11">
    <location>
        <begin position="490"/>
        <end position="511"/>
    </location>
</feature>
<dbReference type="InterPro" id="IPR001611">
    <property type="entry name" value="Leu-rich_rpt"/>
</dbReference>
<protein>
    <recommendedName>
        <fullName evidence="12">TIR domain-containing protein</fullName>
    </recommendedName>
</protein>
<evidence type="ECO:0000256" key="11">
    <source>
        <dbReference type="SAM" id="Phobius"/>
    </source>
</evidence>
<dbReference type="GO" id="GO:0038023">
    <property type="term" value="F:signaling receptor activity"/>
    <property type="evidence" value="ECO:0007669"/>
    <property type="project" value="TreeGrafter"/>
</dbReference>
<dbReference type="SMART" id="SM00369">
    <property type="entry name" value="LRR_TYP"/>
    <property type="match status" value="7"/>
</dbReference>
<accession>A0A9D4T532</accession>
<reference evidence="13" key="2">
    <citation type="submission" date="2021-09" db="EMBL/GenBank/DDBJ databases">
        <authorList>
            <person name="Jia N."/>
            <person name="Wang J."/>
            <person name="Shi W."/>
            <person name="Du L."/>
            <person name="Sun Y."/>
            <person name="Zhan W."/>
            <person name="Jiang J."/>
            <person name="Wang Q."/>
            <person name="Zhang B."/>
            <person name="Ji P."/>
            <person name="Sakyi L.B."/>
            <person name="Cui X."/>
            <person name="Yuan T."/>
            <person name="Jiang B."/>
            <person name="Yang W."/>
            <person name="Lam T.T.-Y."/>
            <person name="Chang Q."/>
            <person name="Ding S."/>
            <person name="Wang X."/>
            <person name="Zhu J."/>
            <person name="Ruan X."/>
            <person name="Zhao L."/>
            <person name="Wei J."/>
            <person name="Que T."/>
            <person name="Du C."/>
            <person name="Cheng J."/>
            <person name="Dai P."/>
            <person name="Han X."/>
            <person name="Huang E."/>
            <person name="Gao Y."/>
            <person name="Liu J."/>
            <person name="Shao H."/>
            <person name="Ye R."/>
            <person name="Li L."/>
            <person name="Wei W."/>
            <person name="Wang X."/>
            <person name="Wang C."/>
            <person name="Huo Q."/>
            <person name="Li W."/>
            <person name="Guo W."/>
            <person name="Chen H."/>
            <person name="Chen S."/>
            <person name="Zhou L."/>
            <person name="Zhou L."/>
            <person name="Ni X."/>
            <person name="Tian J."/>
            <person name="Zhou Y."/>
            <person name="Sheng Y."/>
            <person name="Liu T."/>
            <person name="Pan Y."/>
            <person name="Xia L."/>
            <person name="Li J."/>
            <person name="Zhao F."/>
            <person name="Cao W."/>
        </authorList>
    </citation>
    <scope>NUCLEOTIDE SEQUENCE</scope>
    <source>
        <strain evidence="13">Rsan-2018</strain>
        <tissue evidence="13">Larvae</tissue>
    </source>
</reference>
<dbReference type="AlphaFoldDB" id="A0A9D4T532"/>
<evidence type="ECO:0000256" key="9">
    <source>
        <dbReference type="ARBA" id="ARBA00023170"/>
    </source>
</evidence>
<dbReference type="EMBL" id="JABSTV010001247">
    <property type="protein sequence ID" value="KAH7971760.1"/>
    <property type="molecule type" value="Genomic_DNA"/>
</dbReference>
<keyword evidence="4 11" id="KW-0812">Transmembrane</keyword>
<dbReference type="PANTHER" id="PTHR24365">
    <property type="entry name" value="TOLL-LIKE RECEPTOR"/>
    <property type="match status" value="1"/>
</dbReference>
<sequence length="704" mass="79859">MPLRRLEVLDLSKNKICDLDSLARFALPYLKYLKELTLEQNCLSTITKFPSRKGQIRRLIFRDNVLKNITPGAFQQLEELTTIDLGNNSITNLNDSYFAYHSVLESIDLSMNKLTTVSRLFNTTRWIQVINLSFNSIVNISVSFRGLTELRELYLKNNAISSIPDETFQDNVRLIHIDLTSNHIGWVGRNAFKGLLTLKEFGSNVALTAIRLEENNITDVKRAFIGATRLRSLNLAGNQVGVLRRSDFAVEMSNCAAVTIRNNPLVCDCRMAWLMEDDSEIQATGFATCAEPLWLKGKYLGQLADEDFLRWEGECEPGCQCECHEGLLGGRKIRANCSSATVGKIPRVFPEGTTRLDLSGNQLRHLDDTIKRAAPHLQVLSLKDNALQSINVASIPDTVKSLDLRGNKLKRLPFSLVTQLSLTSIWLSGNQYTCDCADYSFRQWIHAHQNVVRDARDVMCRKCANLLVSRKQFVTLGQNDLCPAAIPRGVVYLLLAFGILVFLLALSAAYLRYKHVLRTWLRGHGISGLACCVLEDDTEKLFDVFVSFSSKDIDWIHGEIIPALDTMNFSYCTYERNFKGGYLLQDIIRDAVACSRRTLLVLTENFLASEWCRLEFRLAHQRALQDNINRLVIVLLDELHPSELDEDLRLYVRSANYLRWGEPNFWDRLLHSLATRGAQRKLIVKGEQRLTQLTDNTTGAIELT</sequence>
<dbReference type="GO" id="GO:0045087">
    <property type="term" value="P:innate immune response"/>
    <property type="evidence" value="ECO:0007669"/>
    <property type="project" value="TreeGrafter"/>
</dbReference>
<keyword evidence="10" id="KW-0325">Glycoprotein</keyword>